<protein>
    <recommendedName>
        <fullName evidence="5">C6 transcription factor</fullName>
    </recommendedName>
</protein>
<reference evidence="4" key="1">
    <citation type="journal article" date="2017" name="Nat. Microbiol.">
        <title>Global analysis of biosynthetic gene clusters reveals vast potential of secondary metabolite production in Penicillium species.</title>
        <authorList>
            <person name="Nielsen J.C."/>
            <person name="Grijseels S."/>
            <person name="Prigent S."/>
            <person name="Ji B."/>
            <person name="Dainat J."/>
            <person name="Nielsen K.F."/>
            <person name="Frisvad J.C."/>
            <person name="Workman M."/>
            <person name="Nielsen J."/>
        </authorList>
    </citation>
    <scope>NUCLEOTIDE SEQUENCE [LARGE SCALE GENOMIC DNA]</scope>
    <source>
        <strain evidence="4">IBT 24891</strain>
    </source>
</reference>
<dbReference type="Proteomes" id="UP000191285">
    <property type="component" value="Unassembled WGS sequence"/>
</dbReference>
<dbReference type="AlphaFoldDB" id="A0A1V6TTQ5"/>
<dbReference type="GO" id="GO:0005634">
    <property type="term" value="C:nucleus"/>
    <property type="evidence" value="ECO:0007669"/>
    <property type="project" value="UniProtKB-SubCell"/>
</dbReference>
<dbReference type="GO" id="GO:0003700">
    <property type="term" value="F:DNA-binding transcription factor activity"/>
    <property type="evidence" value="ECO:0007669"/>
    <property type="project" value="TreeGrafter"/>
</dbReference>
<evidence type="ECO:0008006" key="5">
    <source>
        <dbReference type="Google" id="ProtNLM"/>
    </source>
</evidence>
<dbReference type="GO" id="GO:0045944">
    <property type="term" value="P:positive regulation of transcription by RNA polymerase II"/>
    <property type="evidence" value="ECO:0007669"/>
    <property type="project" value="TreeGrafter"/>
</dbReference>
<evidence type="ECO:0000313" key="4">
    <source>
        <dbReference type="Proteomes" id="UP000191285"/>
    </source>
</evidence>
<comment type="subcellular location">
    <subcellularLocation>
        <location evidence="1">Nucleus</location>
    </subcellularLocation>
</comment>
<sequence length="337" mass="38013">MDALLFKKQTIESLNEALKDSKTSTSQHDTLTSTILLLIFLDILESGIEGWNFHLRGARGLVNFCRSTMDSSLSSIDEGNLQDSSVKIDSDTRDFITRQFTLISTLGDAFSGSSSQCDYFLNDIEACNQESILRSFLGCPDFILGGIRYLSSQRYFLENVQGQRSDDILYHIQETKNMLELIENFDCLGWASRSLSSTPSDINASDLSLLSEAYQNAALLYGRRILRAFPCYETAEFSNDEALASRLLAIIDCLEGHAILFKCLLWPTFIVGLACRTEEARKSVDRHLRNLWELASCLNIISASRILQEFWVEQDSKEVFENVGQGMQVIDQGWLLI</sequence>
<dbReference type="EMBL" id="MLKD01000002">
    <property type="protein sequence ID" value="OQE29546.1"/>
    <property type="molecule type" value="Genomic_DNA"/>
</dbReference>
<accession>A0A1V6TTQ5</accession>
<comment type="caution">
    <text evidence="3">The sequence shown here is derived from an EMBL/GenBank/DDBJ whole genome shotgun (WGS) entry which is preliminary data.</text>
</comment>
<dbReference type="PANTHER" id="PTHR37534:SF8">
    <property type="entry name" value="ZN(II)2CYS6 TRANSCRIPTION FACTOR (EUROFUNG)"/>
    <property type="match status" value="1"/>
</dbReference>
<dbReference type="Pfam" id="PF11951">
    <property type="entry name" value="Fungal_trans_2"/>
    <property type="match status" value="1"/>
</dbReference>
<evidence type="ECO:0000256" key="1">
    <source>
        <dbReference type="ARBA" id="ARBA00004123"/>
    </source>
</evidence>
<dbReference type="PANTHER" id="PTHR37534">
    <property type="entry name" value="TRANSCRIPTIONAL ACTIVATOR PROTEIN UGA3"/>
    <property type="match status" value="1"/>
</dbReference>
<dbReference type="InterPro" id="IPR021858">
    <property type="entry name" value="Fun_TF"/>
</dbReference>
<gene>
    <name evidence="3" type="ORF">PENSTE_c002G00818</name>
</gene>
<evidence type="ECO:0000313" key="3">
    <source>
        <dbReference type="EMBL" id="OQE29546.1"/>
    </source>
</evidence>
<evidence type="ECO:0000256" key="2">
    <source>
        <dbReference type="ARBA" id="ARBA00023242"/>
    </source>
</evidence>
<keyword evidence="4" id="KW-1185">Reference proteome</keyword>
<keyword evidence="2" id="KW-0539">Nucleus</keyword>
<dbReference type="GO" id="GO:0000976">
    <property type="term" value="F:transcription cis-regulatory region binding"/>
    <property type="evidence" value="ECO:0007669"/>
    <property type="project" value="TreeGrafter"/>
</dbReference>
<name>A0A1V6TTQ5_9EURO</name>
<organism evidence="3 4">
    <name type="scientific">Penicillium steckii</name>
    <dbReference type="NCBI Taxonomy" id="303698"/>
    <lineage>
        <taxon>Eukaryota</taxon>
        <taxon>Fungi</taxon>
        <taxon>Dikarya</taxon>
        <taxon>Ascomycota</taxon>
        <taxon>Pezizomycotina</taxon>
        <taxon>Eurotiomycetes</taxon>
        <taxon>Eurotiomycetidae</taxon>
        <taxon>Eurotiales</taxon>
        <taxon>Aspergillaceae</taxon>
        <taxon>Penicillium</taxon>
    </lineage>
</organism>
<proteinExistence type="predicted"/>
<dbReference type="OrthoDB" id="5130013at2759"/>